<proteinExistence type="predicted"/>
<dbReference type="SUPFAM" id="SSF53098">
    <property type="entry name" value="Ribonuclease H-like"/>
    <property type="match status" value="1"/>
</dbReference>
<keyword evidence="4" id="KW-1185">Reference proteome</keyword>
<dbReference type="InterPro" id="IPR036397">
    <property type="entry name" value="RNaseH_sf"/>
</dbReference>
<gene>
    <name evidence="3" type="ORF">UU9_05894</name>
</gene>
<accession>I4VSX2</accession>
<evidence type="ECO:0000259" key="2">
    <source>
        <dbReference type="PROSITE" id="PS50994"/>
    </source>
</evidence>
<dbReference type="eggNOG" id="COG2801">
    <property type="taxonomic scope" value="Bacteria"/>
</dbReference>
<dbReference type="OrthoDB" id="501284at2"/>
<dbReference type="RefSeq" id="WP_007080819.1">
    <property type="nucleotide sequence ID" value="NZ_AJXU01000028.1"/>
</dbReference>
<dbReference type="Proteomes" id="UP000004210">
    <property type="component" value="Unassembled WGS sequence"/>
</dbReference>
<comment type="caution">
    <text evidence="3">The sequence shown here is derived from an EMBL/GenBank/DDBJ whole genome shotgun (WGS) entry which is preliminary data.</text>
</comment>
<dbReference type="InterPro" id="IPR009004">
    <property type="entry name" value="Transposase_Mu_C"/>
</dbReference>
<dbReference type="PROSITE" id="PS50994">
    <property type="entry name" value="INTEGRASE"/>
    <property type="match status" value="1"/>
</dbReference>
<dbReference type="GO" id="GO:0015074">
    <property type="term" value="P:DNA integration"/>
    <property type="evidence" value="ECO:0007669"/>
    <property type="project" value="InterPro"/>
</dbReference>
<dbReference type="InterPro" id="IPR015378">
    <property type="entry name" value="Transposase-like_Mu_C"/>
</dbReference>
<evidence type="ECO:0000313" key="3">
    <source>
        <dbReference type="EMBL" id="EIL90313.1"/>
    </source>
</evidence>
<evidence type="ECO:0000313" key="4">
    <source>
        <dbReference type="Proteomes" id="UP000004210"/>
    </source>
</evidence>
<dbReference type="Pfam" id="PF09299">
    <property type="entry name" value="Mu-transpos_C"/>
    <property type="match status" value="1"/>
</dbReference>
<feature type="compositionally biased region" description="Basic and acidic residues" evidence="1">
    <location>
        <begin position="572"/>
        <end position="582"/>
    </location>
</feature>
<dbReference type="AlphaFoldDB" id="I4VSX2"/>
<dbReference type="EMBL" id="AJXU01000028">
    <property type="protein sequence ID" value="EIL90313.1"/>
    <property type="molecule type" value="Genomic_DNA"/>
</dbReference>
<feature type="region of interest" description="Disordered" evidence="1">
    <location>
        <begin position="547"/>
        <end position="586"/>
    </location>
</feature>
<protein>
    <submittedName>
        <fullName evidence="3">Integrase catalytic subunit</fullName>
    </submittedName>
</protein>
<organism evidence="3 4">
    <name type="scientific">Rhodanobacter fulvus Jip2</name>
    <dbReference type="NCBI Taxonomy" id="1163408"/>
    <lineage>
        <taxon>Bacteria</taxon>
        <taxon>Pseudomonadati</taxon>
        <taxon>Pseudomonadota</taxon>
        <taxon>Gammaproteobacteria</taxon>
        <taxon>Lysobacterales</taxon>
        <taxon>Rhodanobacteraceae</taxon>
        <taxon>Rhodanobacter</taxon>
    </lineage>
</organism>
<reference evidence="3 4" key="1">
    <citation type="journal article" date="2012" name="J. Bacteriol.">
        <title>Genome sequences for six rhodanobacter strains, isolated from soils and the terrestrial subsurface, with variable denitrification capabilities.</title>
        <authorList>
            <person name="Kostka J.E."/>
            <person name="Green S.J."/>
            <person name="Rishishwar L."/>
            <person name="Prakash O."/>
            <person name="Katz L.S."/>
            <person name="Marino-Ramirez L."/>
            <person name="Jordan I.K."/>
            <person name="Munk C."/>
            <person name="Ivanova N."/>
            <person name="Mikhailova N."/>
            <person name="Watson D.B."/>
            <person name="Brown S.D."/>
            <person name="Palumbo A.V."/>
            <person name="Brooks S.C."/>
        </authorList>
    </citation>
    <scope>NUCLEOTIDE SEQUENCE [LARGE SCALE GENOMIC DNA]</scope>
    <source>
        <strain evidence="4">Jip2T</strain>
    </source>
</reference>
<dbReference type="Gene3D" id="3.30.420.10">
    <property type="entry name" value="Ribonuclease H-like superfamily/Ribonuclease H"/>
    <property type="match status" value="1"/>
</dbReference>
<feature type="domain" description="Integrase catalytic" evidence="2">
    <location>
        <begin position="225"/>
        <end position="424"/>
    </location>
</feature>
<name>I4VSX2_9GAMM</name>
<dbReference type="STRING" id="1163408.UU9_05894"/>
<evidence type="ECO:0000256" key="1">
    <source>
        <dbReference type="SAM" id="MobiDB-lite"/>
    </source>
</evidence>
<dbReference type="PATRIC" id="fig|1163408.3.peg.1210"/>
<dbReference type="SUPFAM" id="SSF50610">
    <property type="entry name" value="mu transposase, C-terminal domain"/>
    <property type="match status" value="1"/>
</dbReference>
<dbReference type="InterPro" id="IPR012337">
    <property type="entry name" value="RNaseH-like_sf"/>
</dbReference>
<dbReference type="InterPro" id="IPR001584">
    <property type="entry name" value="Integrase_cat-core"/>
</dbReference>
<sequence length="603" mass="67811">MKSSTYARKSQFAVGTLWVFEERVVQVDGPLSLQVVQVRDVASGELKPAPVHHLTLPSNAAQKAADPLTVPQNEWDRALTLARAFQPYVECRALPTRVTQAIALRHAITFRQVQRLRAQFQATHQTTALIRGKGGRPVGLRCLIQEVERLIQHVIAKHYACREPATKECIVERVRLICSRLSYPRPSRKTILARISEAQGYAMDRARHGAKSAKQVWEARPGMHQMSRPLEEVQIDHTLVDVLVVHEDGTVAGRPWLTLAIDVATRVVLGWYLTMDAPSSISVAMCLAHAMLPKPETQDDPELWPMYGKPLCVLLDNGKDFRSYALKRGCEQHGIELKWRPVRVPHYGAHIERLIGTFMTMVHSLPGTTFSNVKARGDYPSERRACLTLEDLRAWFVQKICRGYHARTHRSLGVPPLIAWERAFRQPDGTLRMPEVPLRPDDLRRDFYPFVFRRIQRTGVQLGQSRYWASALAPLVHPQRQVRVHYNKQNPSCVWIRADGDVLVEAVVVAGAALSHGRAVALTDQEQAYLDQKLLDGYETADAVEASARGRQRIKQSHGSGQGTARKSRPAARSDRKGDAARENQLALPALNRASVTFEVLEP</sequence>
<dbReference type="GO" id="GO:0003676">
    <property type="term" value="F:nucleic acid binding"/>
    <property type="evidence" value="ECO:0007669"/>
    <property type="project" value="InterPro"/>
</dbReference>